<dbReference type="AlphaFoldDB" id="A0A8B8G298"/>
<dbReference type="RefSeq" id="XP_025416716.1">
    <property type="nucleotide sequence ID" value="XM_025560931.1"/>
</dbReference>
<feature type="transmembrane region" description="Helical" evidence="9">
    <location>
        <begin position="172"/>
        <end position="193"/>
    </location>
</feature>
<name>A0A8B8G298_9HEMI</name>
<accession>A0A8B8G298</accession>
<dbReference type="PANTHER" id="PTHR13598">
    <property type="entry name" value="AT07567P-RELATED"/>
    <property type="match status" value="1"/>
</dbReference>
<sequence>MFFKPYALYIIVLLLIFVTLINSKPNSIVYSVNADDSKECCSPNEKSYLLPPIYCYRGNEKSVLNVFQTITVDLTIGKTDEFIIYQAVNQDIIEEQMLSDVSILSLNKIISYFWKQKSFTLNPFDKSCFSIKTNANFKLRIHSIALDSWRLCMFIIGIFLFGYSSRLSHNSLFYYLCGITIGVTASFIIIILLISRLIPKKKMMIGYLGASCMLSLYAIQMLIENLNMILILYYKYILGYIGFSVLVSFVICYRYGPVTNPRSIDLIRWTLQLIGLALITLCSFHLEAMVFIDTLCILFYYTKFSLPFRLFPKSKPKLRLLSEDEYIQQSLIETPKALEELRKYCKSPDCDTWKVISRLKNPQQFAEFIESSVHVSTKAVEEHEKEIEDYDTEYEGSELENENSDSLDDIKEIVYTSDSE</sequence>
<evidence type="ECO:0000256" key="1">
    <source>
        <dbReference type="ARBA" id="ARBA00004575"/>
    </source>
</evidence>
<dbReference type="GO" id="GO:0005637">
    <property type="term" value="C:nuclear inner membrane"/>
    <property type="evidence" value="ECO:0007669"/>
    <property type="project" value="UniProtKB-SubCell"/>
</dbReference>
<keyword evidence="6 9" id="KW-0472">Membrane</keyword>
<evidence type="ECO:0000256" key="3">
    <source>
        <dbReference type="ARBA" id="ARBA00022692"/>
    </source>
</evidence>
<feature type="region of interest" description="Disordered" evidence="8">
    <location>
        <begin position="384"/>
        <end position="410"/>
    </location>
</feature>
<reference evidence="11" key="1">
    <citation type="submission" date="2025-08" db="UniProtKB">
        <authorList>
            <consortium name="RefSeq"/>
        </authorList>
    </citation>
    <scope>IDENTIFICATION</scope>
    <source>
        <tissue evidence="11">Whole body</tissue>
    </source>
</reference>
<evidence type="ECO:0000256" key="6">
    <source>
        <dbReference type="ARBA" id="ARBA00023136"/>
    </source>
</evidence>
<organism evidence="10 11">
    <name type="scientific">Sipha flava</name>
    <name type="common">yellow sugarcane aphid</name>
    <dbReference type="NCBI Taxonomy" id="143950"/>
    <lineage>
        <taxon>Eukaryota</taxon>
        <taxon>Metazoa</taxon>
        <taxon>Ecdysozoa</taxon>
        <taxon>Arthropoda</taxon>
        <taxon>Hexapoda</taxon>
        <taxon>Insecta</taxon>
        <taxon>Pterygota</taxon>
        <taxon>Neoptera</taxon>
        <taxon>Paraneoptera</taxon>
        <taxon>Hemiptera</taxon>
        <taxon>Sternorrhyncha</taxon>
        <taxon>Aphidomorpha</taxon>
        <taxon>Aphidoidea</taxon>
        <taxon>Aphididae</taxon>
        <taxon>Sipha</taxon>
    </lineage>
</organism>
<proteinExistence type="inferred from homology"/>
<dbReference type="PANTHER" id="PTHR13598:SF1">
    <property type="entry name" value="AT07567P-RELATED"/>
    <property type="match status" value="1"/>
</dbReference>
<evidence type="ECO:0000256" key="9">
    <source>
        <dbReference type="SAM" id="Phobius"/>
    </source>
</evidence>
<evidence type="ECO:0000256" key="4">
    <source>
        <dbReference type="ARBA" id="ARBA00022729"/>
    </source>
</evidence>
<evidence type="ECO:0000256" key="5">
    <source>
        <dbReference type="ARBA" id="ARBA00022989"/>
    </source>
</evidence>
<dbReference type="Pfam" id="PF10225">
    <property type="entry name" value="NEMP"/>
    <property type="match status" value="1"/>
</dbReference>
<evidence type="ECO:0000256" key="2">
    <source>
        <dbReference type="ARBA" id="ARBA00005748"/>
    </source>
</evidence>
<keyword evidence="5 9" id="KW-1133">Transmembrane helix</keyword>
<evidence type="ECO:0000256" key="8">
    <source>
        <dbReference type="SAM" id="MobiDB-lite"/>
    </source>
</evidence>
<keyword evidence="4" id="KW-0732">Signal</keyword>
<comment type="similarity">
    <text evidence="2">Belongs to the NEMP family.</text>
</comment>
<gene>
    <name evidence="11" type="primary">LOC112687935</name>
</gene>
<feature type="transmembrane region" description="Helical" evidence="9">
    <location>
        <begin position="273"/>
        <end position="301"/>
    </location>
</feature>
<keyword evidence="7" id="KW-0539">Nucleus</keyword>
<feature type="compositionally biased region" description="Acidic residues" evidence="8">
    <location>
        <begin position="387"/>
        <end position="407"/>
    </location>
</feature>
<dbReference type="Proteomes" id="UP000694846">
    <property type="component" value="Unplaced"/>
</dbReference>
<protein>
    <submittedName>
        <fullName evidence="11">Nuclear envelope integral membrane protein 1a</fullName>
    </submittedName>
</protein>
<feature type="transmembrane region" description="Helical" evidence="9">
    <location>
        <begin position="6"/>
        <end position="23"/>
    </location>
</feature>
<dbReference type="CTD" id="32639"/>
<feature type="transmembrane region" description="Helical" evidence="9">
    <location>
        <begin position="229"/>
        <end position="253"/>
    </location>
</feature>
<evidence type="ECO:0000313" key="11">
    <source>
        <dbReference type="RefSeq" id="XP_025416716.1"/>
    </source>
</evidence>
<comment type="subcellular location">
    <subcellularLocation>
        <location evidence="1">Nucleus inner membrane</location>
        <topology evidence="1">Multi-pass membrane protein</topology>
        <orientation evidence="1">Nucleoplasmic side</orientation>
    </subcellularLocation>
</comment>
<keyword evidence="3 9" id="KW-0812">Transmembrane</keyword>
<evidence type="ECO:0000256" key="7">
    <source>
        <dbReference type="ARBA" id="ARBA00023242"/>
    </source>
</evidence>
<dbReference type="InterPro" id="IPR019358">
    <property type="entry name" value="NEMP_fam"/>
</dbReference>
<dbReference type="OrthoDB" id="509138at2759"/>
<evidence type="ECO:0000313" key="10">
    <source>
        <dbReference type="Proteomes" id="UP000694846"/>
    </source>
</evidence>
<feature type="transmembrane region" description="Helical" evidence="9">
    <location>
        <begin position="148"/>
        <end position="166"/>
    </location>
</feature>
<keyword evidence="10" id="KW-1185">Reference proteome</keyword>
<feature type="transmembrane region" description="Helical" evidence="9">
    <location>
        <begin position="205"/>
        <end position="223"/>
    </location>
</feature>
<dbReference type="GeneID" id="112687935"/>